<feature type="binding site" evidence="6">
    <location>
        <position position="245"/>
    </location>
    <ligand>
        <name>NAD(+)</name>
        <dbReference type="ChEBI" id="CHEBI:57540"/>
    </ligand>
</feature>
<dbReference type="GO" id="GO:0005524">
    <property type="term" value="F:ATP binding"/>
    <property type="evidence" value="ECO:0007669"/>
    <property type="project" value="UniProtKB-KW"/>
</dbReference>
<proteinExistence type="inferred from homology"/>
<gene>
    <name evidence="6" type="primary">nadK</name>
    <name evidence="7" type="ORF">GH975_07010</name>
</gene>
<keyword evidence="2 6" id="KW-0418">Kinase</keyword>
<dbReference type="InterPro" id="IPR002504">
    <property type="entry name" value="NADK"/>
</dbReference>
<comment type="similarity">
    <text evidence="6">Belongs to the NAD kinase family.</text>
</comment>
<reference evidence="7 8" key="1">
    <citation type="submission" date="2019-11" db="EMBL/GenBank/DDBJ databases">
        <authorList>
            <person name="Khan S.A."/>
            <person name="Jeon C.O."/>
            <person name="Chun B.H."/>
        </authorList>
    </citation>
    <scope>NUCLEOTIDE SEQUENCE [LARGE SCALE GENOMIC DNA]</scope>
    <source>
        <strain evidence="7 8">IMCC 1097</strain>
    </source>
</reference>
<comment type="function">
    <text evidence="6">Involved in the regulation of the intracellular balance of NAD and NADP, and is a key enzyme in the biosynthesis of NADP. Catalyzes specifically the phosphorylation on 2'-hydroxyl of the adenosine moiety of NAD to yield NADP.</text>
</comment>
<comment type="subcellular location">
    <subcellularLocation>
        <location evidence="6">Cytoplasm</location>
    </subcellularLocation>
</comment>
<evidence type="ECO:0000256" key="6">
    <source>
        <dbReference type="HAMAP-Rule" id="MF_00361"/>
    </source>
</evidence>
<sequence>MIKTIGLVIRADNASATATAQRVVEHAQSKGLNWVVSAREGVPDGFVAAHSVELSELSAHCDLVMVIGGDGSMLGAARALAKADTPVLGVNRGSLGFLTDIRPEDAIQALDQALAGDCLIDRRNLIGVVVERDGERIASGSALNDIVLHKGNSARMLSFDVAVGGQKVYDAKADGLIVATPTGSTAYSLSAGGPILHPSLSAWVVVPMFPHTMADRPLVIGDDQILCLSITDQHQSLPLISCDGQTHISVMPGDRIMIRKLKEQLHLLHPGKDYNYYAVCREKLGWATRLGD</sequence>
<feature type="binding site" evidence="6">
    <location>
        <begin position="144"/>
        <end position="145"/>
    </location>
    <ligand>
        <name>NAD(+)</name>
        <dbReference type="ChEBI" id="CHEBI:57540"/>
    </ligand>
</feature>
<feature type="binding site" evidence="6">
    <location>
        <position position="174"/>
    </location>
    <ligand>
        <name>NAD(+)</name>
        <dbReference type="ChEBI" id="CHEBI:57540"/>
    </ligand>
</feature>
<keyword evidence="6" id="KW-0067">ATP-binding</keyword>
<feature type="binding site" evidence="6">
    <location>
        <begin position="70"/>
        <end position="71"/>
    </location>
    <ligand>
        <name>NAD(+)</name>
        <dbReference type="ChEBI" id="CHEBI:57540"/>
    </ligand>
</feature>
<evidence type="ECO:0000256" key="1">
    <source>
        <dbReference type="ARBA" id="ARBA00022679"/>
    </source>
</evidence>
<keyword evidence="6" id="KW-0547">Nucleotide-binding</keyword>
<keyword evidence="6" id="KW-0963">Cytoplasm</keyword>
<dbReference type="GO" id="GO:0003951">
    <property type="term" value="F:NAD+ kinase activity"/>
    <property type="evidence" value="ECO:0007669"/>
    <property type="project" value="UniProtKB-UniRule"/>
</dbReference>
<keyword evidence="4 6" id="KW-0520">NAD</keyword>
<comment type="caution">
    <text evidence="6">Lacks conserved residue(s) required for the propagation of feature annotation.</text>
</comment>
<dbReference type="NCBIfam" id="NF002306">
    <property type="entry name" value="PRK01231.1"/>
    <property type="match status" value="1"/>
</dbReference>
<dbReference type="InterPro" id="IPR017438">
    <property type="entry name" value="ATP-NAD_kinase_N"/>
</dbReference>
<dbReference type="KEGG" id="llp:GH975_07010"/>
<dbReference type="Pfam" id="PF01513">
    <property type="entry name" value="NAD_kinase"/>
    <property type="match status" value="1"/>
</dbReference>
<accession>A0A5Q2QAQ0</accession>
<dbReference type="HAMAP" id="MF_00361">
    <property type="entry name" value="NAD_kinase"/>
    <property type="match status" value="1"/>
</dbReference>
<dbReference type="Gene3D" id="2.60.200.30">
    <property type="entry name" value="Probable inorganic polyphosphate/atp-NAD kinase, domain 2"/>
    <property type="match status" value="1"/>
</dbReference>
<protein>
    <recommendedName>
        <fullName evidence="6">NAD kinase</fullName>
        <ecNumber evidence="6">2.7.1.23</ecNumber>
    </recommendedName>
    <alternativeName>
        <fullName evidence="6">ATP-dependent NAD kinase</fullName>
    </alternativeName>
</protein>
<dbReference type="RefSeq" id="WP_153713837.1">
    <property type="nucleotide sequence ID" value="NZ_CP045871.1"/>
</dbReference>
<dbReference type="GO" id="GO:0051287">
    <property type="term" value="F:NAD binding"/>
    <property type="evidence" value="ECO:0007669"/>
    <property type="project" value="UniProtKB-ARBA"/>
</dbReference>
<dbReference type="SUPFAM" id="SSF111331">
    <property type="entry name" value="NAD kinase/diacylglycerol kinase-like"/>
    <property type="match status" value="1"/>
</dbReference>
<dbReference type="Gene3D" id="3.40.50.10330">
    <property type="entry name" value="Probable inorganic polyphosphate/atp-NAD kinase, domain 1"/>
    <property type="match status" value="1"/>
</dbReference>
<dbReference type="GO" id="GO:0006741">
    <property type="term" value="P:NADP+ biosynthetic process"/>
    <property type="evidence" value="ECO:0007669"/>
    <property type="project" value="UniProtKB-UniRule"/>
</dbReference>
<comment type="catalytic activity">
    <reaction evidence="5 6">
        <text>NAD(+) + ATP = ADP + NADP(+) + H(+)</text>
        <dbReference type="Rhea" id="RHEA:18629"/>
        <dbReference type="ChEBI" id="CHEBI:15378"/>
        <dbReference type="ChEBI" id="CHEBI:30616"/>
        <dbReference type="ChEBI" id="CHEBI:57540"/>
        <dbReference type="ChEBI" id="CHEBI:58349"/>
        <dbReference type="ChEBI" id="CHEBI:456216"/>
        <dbReference type="EC" id="2.7.1.23"/>
    </reaction>
</comment>
<feature type="binding site" evidence="6">
    <location>
        <position position="155"/>
    </location>
    <ligand>
        <name>NAD(+)</name>
        <dbReference type="ChEBI" id="CHEBI:57540"/>
    </ligand>
</feature>
<organism evidence="7 8">
    <name type="scientific">Litorivicinus lipolyticus</name>
    <dbReference type="NCBI Taxonomy" id="418701"/>
    <lineage>
        <taxon>Bacteria</taxon>
        <taxon>Pseudomonadati</taxon>
        <taxon>Pseudomonadota</taxon>
        <taxon>Gammaproteobacteria</taxon>
        <taxon>Oceanospirillales</taxon>
        <taxon>Litorivicinaceae</taxon>
        <taxon>Litorivicinus</taxon>
    </lineage>
</organism>
<evidence type="ECO:0000256" key="5">
    <source>
        <dbReference type="ARBA" id="ARBA00047925"/>
    </source>
</evidence>
<feature type="binding site" evidence="6">
    <location>
        <begin position="185"/>
        <end position="190"/>
    </location>
    <ligand>
        <name>NAD(+)</name>
        <dbReference type="ChEBI" id="CHEBI:57540"/>
    </ligand>
</feature>
<evidence type="ECO:0000256" key="4">
    <source>
        <dbReference type="ARBA" id="ARBA00023027"/>
    </source>
</evidence>
<evidence type="ECO:0000256" key="2">
    <source>
        <dbReference type="ARBA" id="ARBA00022777"/>
    </source>
</evidence>
<dbReference type="PANTHER" id="PTHR20275">
    <property type="entry name" value="NAD KINASE"/>
    <property type="match status" value="1"/>
</dbReference>
<dbReference type="OrthoDB" id="9774737at2"/>
<evidence type="ECO:0000313" key="7">
    <source>
        <dbReference type="EMBL" id="QGG80333.1"/>
    </source>
</evidence>
<keyword evidence="1 6" id="KW-0808">Transferase</keyword>
<evidence type="ECO:0000313" key="8">
    <source>
        <dbReference type="Proteomes" id="UP000388235"/>
    </source>
</evidence>
<keyword evidence="3 6" id="KW-0521">NADP</keyword>
<evidence type="ECO:0000256" key="3">
    <source>
        <dbReference type="ARBA" id="ARBA00022857"/>
    </source>
</evidence>
<dbReference type="InterPro" id="IPR017437">
    <property type="entry name" value="ATP-NAD_kinase_PpnK-typ_C"/>
</dbReference>
<dbReference type="EC" id="2.7.1.23" evidence="6"/>
<dbReference type="AlphaFoldDB" id="A0A5Q2QAQ0"/>
<dbReference type="EMBL" id="CP045871">
    <property type="protein sequence ID" value="QGG80333.1"/>
    <property type="molecule type" value="Genomic_DNA"/>
</dbReference>
<dbReference type="GO" id="GO:0005737">
    <property type="term" value="C:cytoplasm"/>
    <property type="evidence" value="ECO:0007669"/>
    <property type="project" value="UniProtKB-SubCell"/>
</dbReference>
<dbReference type="InterPro" id="IPR016064">
    <property type="entry name" value="NAD/diacylglycerol_kinase_sf"/>
</dbReference>
<dbReference type="Pfam" id="PF20143">
    <property type="entry name" value="NAD_kinase_C"/>
    <property type="match status" value="1"/>
</dbReference>
<comment type="cofactor">
    <cofactor evidence="6">
        <name>a divalent metal cation</name>
        <dbReference type="ChEBI" id="CHEBI:60240"/>
    </cofactor>
</comment>
<dbReference type="GO" id="GO:0046872">
    <property type="term" value="F:metal ion binding"/>
    <property type="evidence" value="ECO:0007669"/>
    <property type="project" value="UniProtKB-UniRule"/>
</dbReference>
<feature type="binding site" evidence="6">
    <location>
        <position position="172"/>
    </location>
    <ligand>
        <name>NAD(+)</name>
        <dbReference type="ChEBI" id="CHEBI:57540"/>
    </ligand>
</feature>
<feature type="active site" description="Proton acceptor" evidence="6">
    <location>
        <position position="70"/>
    </location>
</feature>
<dbReference type="Proteomes" id="UP000388235">
    <property type="component" value="Chromosome"/>
</dbReference>
<keyword evidence="8" id="KW-1185">Reference proteome</keyword>
<dbReference type="GO" id="GO:0019674">
    <property type="term" value="P:NAD+ metabolic process"/>
    <property type="evidence" value="ECO:0007669"/>
    <property type="project" value="InterPro"/>
</dbReference>
<dbReference type="PANTHER" id="PTHR20275:SF0">
    <property type="entry name" value="NAD KINASE"/>
    <property type="match status" value="1"/>
</dbReference>
<name>A0A5Q2QAQ0_9GAMM</name>